<keyword evidence="2" id="KW-1185">Reference proteome</keyword>
<gene>
    <name evidence="1" type="ORF">QM524_01745</name>
</gene>
<sequence length="90" mass="10018">MAKTKIDLSVDFKGLDGKPLEGGSIGKALAERIAQSNTKDSPKLMLIAFDLYSDKPIELDSVDLALLRKFVEDDAAMTNLFKYRILEKLK</sequence>
<proteinExistence type="predicted"/>
<dbReference type="RefSeq" id="WP_095167633.1">
    <property type="nucleotide sequence ID" value="NZ_JASHIF010000002.1"/>
</dbReference>
<evidence type="ECO:0000313" key="2">
    <source>
        <dbReference type="Proteomes" id="UP001236507"/>
    </source>
</evidence>
<reference evidence="1 2" key="1">
    <citation type="submission" date="2023-05" db="EMBL/GenBank/DDBJ databases">
        <title>Novel species of genus Flectobacillus isolated from stream in China.</title>
        <authorList>
            <person name="Lu H."/>
        </authorList>
    </citation>
    <scope>NUCLEOTIDE SEQUENCE [LARGE SCALE GENOMIC DNA]</scope>
    <source>
        <strain evidence="1 2">KCTC 42575</strain>
    </source>
</reference>
<accession>A0ABT6Y3R5</accession>
<comment type="caution">
    <text evidence="1">The sequence shown here is derived from an EMBL/GenBank/DDBJ whole genome shotgun (WGS) entry which is preliminary data.</text>
</comment>
<dbReference type="Proteomes" id="UP001236507">
    <property type="component" value="Unassembled WGS sequence"/>
</dbReference>
<organism evidence="1 2">
    <name type="scientific">Flectobacillus roseus</name>
    <dbReference type="NCBI Taxonomy" id="502259"/>
    <lineage>
        <taxon>Bacteria</taxon>
        <taxon>Pseudomonadati</taxon>
        <taxon>Bacteroidota</taxon>
        <taxon>Cytophagia</taxon>
        <taxon>Cytophagales</taxon>
        <taxon>Flectobacillaceae</taxon>
        <taxon>Flectobacillus</taxon>
    </lineage>
</organism>
<name>A0ABT6Y3R5_9BACT</name>
<protein>
    <submittedName>
        <fullName evidence="1">Uncharacterized protein</fullName>
    </submittedName>
</protein>
<dbReference type="EMBL" id="JASHIF010000002">
    <property type="protein sequence ID" value="MDI9857921.1"/>
    <property type="molecule type" value="Genomic_DNA"/>
</dbReference>
<evidence type="ECO:0000313" key="1">
    <source>
        <dbReference type="EMBL" id="MDI9857921.1"/>
    </source>
</evidence>